<dbReference type="GO" id="GO:0005886">
    <property type="term" value="C:plasma membrane"/>
    <property type="evidence" value="ECO:0007669"/>
    <property type="project" value="UniProtKB-SubCell"/>
</dbReference>
<feature type="domain" description="YidE/YbjL duplication" evidence="9">
    <location>
        <begin position="6"/>
        <end position="174"/>
    </location>
</feature>
<dbReference type="PANTHER" id="PTHR30445:SF3">
    <property type="entry name" value="TRANSPORT PROTEIN YIDE-RELATED"/>
    <property type="match status" value="1"/>
</dbReference>
<evidence type="ECO:0000259" key="9">
    <source>
        <dbReference type="Pfam" id="PF06826"/>
    </source>
</evidence>
<evidence type="ECO:0000313" key="11">
    <source>
        <dbReference type="Proteomes" id="UP000053244"/>
    </source>
</evidence>
<proteinExistence type="inferred from homology"/>
<comment type="subcellular location">
    <subcellularLocation>
        <location evidence="1">Cell membrane</location>
        <topology evidence="1">Multi-pass membrane protein</topology>
    </subcellularLocation>
</comment>
<dbReference type="NCBIfam" id="TIGR01625">
    <property type="entry name" value="YidE_YbjL_dupl"/>
    <property type="match status" value="1"/>
</dbReference>
<evidence type="ECO:0000256" key="4">
    <source>
        <dbReference type="ARBA" id="ARBA00022475"/>
    </source>
</evidence>
<evidence type="ECO:0000256" key="6">
    <source>
        <dbReference type="ARBA" id="ARBA00022989"/>
    </source>
</evidence>
<dbReference type="RefSeq" id="WP_198170433.1">
    <property type="nucleotide sequence ID" value="NZ_LLZH01000001.1"/>
</dbReference>
<evidence type="ECO:0000256" key="1">
    <source>
        <dbReference type="ARBA" id="ARBA00004651"/>
    </source>
</evidence>
<keyword evidence="6 8" id="KW-1133">Transmembrane helix</keyword>
<evidence type="ECO:0000256" key="5">
    <source>
        <dbReference type="ARBA" id="ARBA00022692"/>
    </source>
</evidence>
<evidence type="ECO:0000313" key="10">
    <source>
        <dbReference type="EMBL" id="KUL42418.1"/>
    </source>
</evidence>
<keyword evidence="5 8" id="KW-0812">Transmembrane</keyword>
<protein>
    <recommendedName>
        <fullName evidence="9">YidE/YbjL duplication domain-containing protein</fullName>
    </recommendedName>
</protein>
<keyword evidence="3" id="KW-0813">Transport</keyword>
<dbReference type="PANTHER" id="PTHR30445">
    <property type="entry name" value="K(+)_H(+) ANTIPORTER SUBUNIT KHTT"/>
    <property type="match status" value="1"/>
</dbReference>
<feature type="transmembrane region" description="Helical" evidence="8">
    <location>
        <begin position="97"/>
        <end position="116"/>
    </location>
</feature>
<name>A0A0X3VCK3_9ACTN</name>
<comment type="similarity">
    <text evidence="2">Belongs to the AAE transporter (TC 2.A.81) family.</text>
</comment>
<feature type="transmembrane region" description="Helical" evidence="8">
    <location>
        <begin position="155"/>
        <end position="178"/>
    </location>
</feature>
<reference evidence="10 11" key="1">
    <citation type="submission" date="2015-10" db="EMBL/GenBank/DDBJ databases">
        <authorList>
            <person name="Gilbert D.G."/>
        </authorList>
    </citation>
    <scope>NUCLEOTIDE SEQUENCE [LARGE SCALE GENOMIC DNA]</scope>
    <source>
        <strain evidence="10 11">NRRL B-16712</strain>
    </source>
</reference>
<dbReference type="Proteomes" id="UP000053244">
    <property type="component" value="Unassembled WGS sequence"/>
</dbReference>
<comment type="caution">
    <text evidence="10">The sequence shown here is derived from an EMBL/GenBank/DDBJ whole genome shotgun (WGS) entry which is preliminary data.</text>
</comment>
<dbReference type="EMBL" id="LLZH01000001">
    <property type="protein sequence ID" value="KUL42418.1"/>
    <property type="molecule type" value="Genomic_DNA"/>
</dbReference>
<dbReference type="AlphaFoldDB" id="A0A0X3VCK3"/>
<accession>A0A0X3VCK3</accession>
<keyword evidence="4" id="KW-1003">Cell membrane</keyword>
<evidence type="ECO:0000256" key="7">
    <source>
        <dbReference type="ARBA" id="ARBA00023136"/>
    </source>
</evidence>
<evidence type="ECO:0000256" key="8">
    <source>
        <dbReference type="SAM" id="Phobius"/>
    </source>
</evidence>
<organism evidence="10 11">
    <name type="scientific">Actinoplanes awajinensis subsp. mycoplanecinus</name>
    <dbReference type="NCBI Taxonomy" id="135947"/>
    <lineage>
        <taxon>Bacteria</taxon>
        <taxon>Bacillati</taxon>
        <taxon>Actinomycetota</taxon>
        <taxon>Actinomycetes</taxon>
        <taxon>Micromonosporales</taxon>
        <taxon>Micromonosporaceae</taxon>
        <taxon>Actinoplanes</taxon>
    </lineage>
</organism>
<evidence type="ECO:0000256" key="2">
    <source>
        <dbReference type="ARBA" id="ARBA00009854"/>
    </source>
</evidence>
<gene>
    <name evidence="10" type="ORF">ADL15_00620</name>
</gene>
<dbReference type="Pfam" id="PF06826">
    <property type="entry name" value="Asp-Al_Ex"/>
    <property type="match status" value="1"/>
</dbReference>
<evidence type="ECO:0000256" key="3">
    <source>
        <dbReference type="ARBA" id="ARBA00022448"/>
    </source>
</evidence>
<keyword evidence="7 8" id="KW-0472">Membrane</keyword>
<dbReference type="InterPro" id="IPR050144">
    <property type="entry name" value="AAE_transporter"/>
</dbReference>
<dbReference type="InterPro" id="IPR006512">
    <property type="entry name" value="YidE_YbjL"/>
</dbReference>
<feature type="transmembrane region" description="Helical" evidence="8">
    <location>
        <begin position="30"/>
        <end position="48"/>
    </location>
</feature>
<keyword evidence="11" id="KW-1185">Reference proteome</keyword>
<sequence length="180" mass="18446">MDFTGLTLGLALGLLLGTIAIPLAGGASLRLGLAAGPLIAGLTLGRVGRTGRLTWHQPRSTILVLRQVGVALLFAGVGLKSGGAFVRGFADGGAWKMIAAGALVAAGTAVTCIAAGRLLRMPLSWLMGVMAGIDTNPAVLTFAEDRAKNELPALAYSTVFPVAMVLKVLIAQLMIVLLHH</sequence>